<feature type="compositionally biased region" description="Low complexity" evidence="4">
    <location>
        <begin position="125"/>
        <end position="139"/>
    </location>
</feature>
<feature type="compositionally biased region" description="Pro residues" evidence="4">
    <location>
        <begin position="56"/>
        <end position="65"/>
    </location>
</feature>
<evidence type="ECO:0000256" key="2">
    <source>
        <dbReference type="ARBA" id="ARBA00022729"/>
    </source>
</evidence>
<dbReference type="InterPro" id="IPR023346">
    <property type="entry name" value="Lysozyme-like_dom_sf"/>
</dbReference>
<dbReference type="Pfam" id="PF03990">
    <property type="entry name" value="DUF348"/>
    <property type="match status" value="3"/>
</dbReference>
<keyword evidence="3" id="KW-0378">Hydrolase</keyword>
<dbReference type="Pfam" id="PF06737">
    <property type="entry name" value="Transglycosylas"/>
    <property type="match status" value="1"/>
</dbReference>
<dbReference type="Pfam" id="PF07501">
    <property type="entry name" value="G5"/>
    <property type="match status" value="1"/>
</dbReference>
<feature type="region of interest" description="Disordered" evidence="4">
    <location>
        <begin position="1"/>
        <end position="219"/>
    </location>
</feature>
<feature type="domain" description="G5" evidence="5">
    <location>
        <begin position="412"/>
        <end position="492"/>
    </location>
</feature>
<feature type="region of interest" description="Disordered" evidence="4">
    <location>
        <begin position="541"/>
        <end position="561"/>
    </location>
</feature>
<dbReference type="Gene3D" id="1.10.530.10">
    <property type="match status" value="1"/>
</dbReference>
<evidence type="ECO:0000313" key="7">
    <source>
        <dbReference type="Proteomes" id="UP000002357"/>
    </source>
</evidence>
<evidence type="ECO:0000256" key="4">
    <source>
        <dbReference type="SAM" id="MobiDB-lite"/>
    </source>
</evidence>
<feature type="compositionally biased region" description="Gly residues" evidence="4">
    <location>
        <begin position="10"/>
        <end position="19"/>
    </location>
</feature>
<evidence type="ECO:0000256" key="1">
    <source>
        <dbReference type="ARBA" id="ARBA00010830"/>
    </source>
</evidence>
<accession>E2Q7D7</accession>
<feature type="compositionally biased region" description="Basic residues" evidence="4">
    <location>
        <begin position="194"/>
        <end position="209"/>
    </location>
</feature>
<dbReference type="Proteomes" id="UP000002357">
    <property type="component" value="Chromosome"/>
</dbReference>
<dbReference type="PANTHER" id="PTHR39160">
    <property type="entry name" value="CELL WALL-BINDING PROTEIN YOCH"/>
    <property type="match status" value="1"/>
</dbReference>
<comment type="similarity">
    <text evidence="1">Belongs to the transglycosylase family. Rpf subfamily.</text>
</comment>
<organism evidence="6 7">
    <name type="scientific">Streptomyces clavuligerus</name>
    <dbReference type="NCBI Taxonomy" id="1901"/>
    <lineage>
        <taxon>Bacteria</taxon>
        <taxon>Bacillati</taxon>
        <taxon>Actinomycetota</taxon>
        <taxon>Actinomycetes</taxon>
        <taxon>Kitasatosporales</taxon>
        <taxon>Streptomycetaceae</taxon>
        <taxon>Streptomyces</taxon>
    </lineage>
</organism>
<feature type="compositionally biased region" description="Basic and acidic residues" evidence="4">
    <location>
        <begin position="22"/>
        <end position="31"/>
    </location>
</feature>
<sequence>MVVSDLSQVGSGGQGGYGAGEHLLDRDHPGRSDGQGRPLRGHPFVRAFPVGDPRPGGVPVPPQQTAPPAYTPGHGYGHPQAYGYGRPQGYGHGHPQAYGWGYGPTVPQPAYTPQEPYTPQPAYTPQPSYAPQTPYAPQSPYHPPQAPPPAPVPHPPPRDRHEPDELSEATGAGAADELILGTFRPLREPDPPPRRRQPAHRAPSGRRRAPSTTRAPDAGLRRLVPQALVIAVLAGGTAAFVAGDKAVRLTVDGRTRTLHTFADDVGELLADAGVGTGAHDRVSPATTAELTSGDAVEVRYGRPLSLTLDGRRRTLWTTARTVGDALRLLAVPTAGARLSAPGSRPIPRSGLALDVRTERTVTFRADGRTHSVRTHALTVGQALSEAGILLRDEDTTSVPLDAFPRDGQNVSVLRISGAREVREESIPYEVVRVADPGLAAGTETVAQQGVPGVRRVTYELRTVDGVRREPRRIADVVVRPPVTHRVHVGTRNAPVRARTAGTGSGGSGGSDGLDWQALAHCESGGRAGAVDSSGTHGGLYQFDQGTWHSTGGSGRPQDASAAEQTYRAKRLYARRGAAPWPHCGRRLFR</sequence>
<evidence type="ECO:0000313" key="6">
    <source>
        <dbReference type="EMBL" id="EFG07343.1"/>
    </source>
</evidence>
<name>E2Q7D7_STRCL</name>
<dbReference type="PANTHER" id="PTHR39160:SF4">
    <property type="entry name" value="RESUSCITATION-PROMOTING FACTOR RPFB"/>
    <property type="match status" value="1"/>
</dbReference>
<keyword evidence="7" id="KW-1185">Reference proteome</keyword>
<dbReference type="AlphaFoldDB" id="E2Q7D7"/>
<protein>
    <submittedName>
        <fullName evidence="6">Transglycosylase domain-containing protein</fullName>
    </submittedName>
</protein>
<dbReference type="EMBL" id="CM000913">
    <property type="protein sequence ID" value="EFG07343.1"/>
    <property type="molecule type" value="Genomic_DNA"/>
</dbReference>
<feature type="compositionally biased region" description="Pro residues" evidence="4">
    <location>
        <begin position="140"/>
        <end position="155"/>
    </location>
</feature>
<dbReference type="InterPro" id="IPR007137">
    <property type="entry name" value="DUF348"/>
</dbReference>
<dbReference type="STRING" id="1901.BB341_17045"/>
<dbReference type="GO" id="GO:0016787">
    <property type="term" value="F:hydrolase activity"/>
    <property type="evidence" value="ECO:0007669"/>
    <property type="project" value="UniProtKB-KW"/>
</dbReference>
<dbReference type="PROSITE" id="PS51109">
    <property type="entry name" value="G5"/>
    <property type="match status" value="1"/>
</dbReference>
<evidence type="ECO:0000256" key="3">
    <source>
        <dbReference type="ARBA" id="ARBA00022801"/>
    </source>
</evidence>
<reference evidence="6 7" key="1">
    <citation type="journal article" date="2010" name="Genome Biol. Evol.">
        <title>The sequence of a 1.8-mb bacterial linear plasmid reveals a rich evolutionary reservoir of secondary metabolic pathways.</title>
        <authorList>
            <person name="Medema M.H."/>
            <person name="Trefzer A."/>
            <person name="Kovalchuk A."/>
            <person name="van den Berg M."/>
            <person name="Mueller U."/>
            <person name="Heijne W."/>
            <person name="Wu L."/>
            <person name="Alam M.T."/>
            <person name="Ronning C.M."/>
            <person name="Nierman W.C."/>
            <person name="Bovenberg R.A.L."/>
            <person name="Breitling R."/>
            <person name="Takano E."/>
        </authorList>
    </citation>
    <scope>NUCLEOTIDE SEQUENCE [LARGE SCALE GENOMIC DNA]</scope>
    <source>
        <strain evidence="7">ATCC 27064 / DSM 738 / JCM 4710 / NBRC 13307 / NCIMB 12785 / NRRL 3585 / VKM Ac-602</strain>
    </source>
</reference>
<evidence type="ECO:0000259" key="5">
    <source>
        <dbReference type="PROSITE" id="PS51109"/>
    </source>
</evidence>
<dbReference type="CDD" id="cd13925">
    <property type="entry name" value="RPF"/>
    <property type="match status" value="1"/>
</dbReference>
<dbReference type="InterPro" id="IPR051933">
    <property type="entry name" value="Resuscitation_pf_RpfB"/>
</dbReference>
<proteinExistence type="inferred from homology"/>
<keyword evidence="2" id="KW-0732">Signal</keyword>
<dbReference type="KEGG" id="sclf:BB341_17045"/>
<dbReference type="eggNOG" id="COG3583">
    <property type="taxonomic scope" value="Bacteria"/>
</dbReference>
<dbReference type="SUPFAM" id="SSF53955">
    <property type="entry name" value="Lysozyme-like"/>
    <property type="match status" value="1"/>
</dbReference>
<dbReference type="Gene3D" id="2.20.230.10">
    <property type="entry name" value="Resuscitation-promoting factor rpfb"/>
    <property type="match status" value="1"/>
</dbReference>
<dbReference type="InterPro" id="IPR011098">
    <property type="entry name" value="G5_dom"/>
</dbReference>
<dbReference type="InterPro" id="IPR010618">
    <property type="entry name" value="RPF"/>
</dbReference>
<gene>
    <name evidence="6" type="ORF">SCLAV_2270</name>
</gene>
<dbReference type="SMART" id="SM01208">
    <property type="entry name" value="G5"/>
    <property type="match status" value="1"/>
</dbReference>